<keyword evidence="2" id="KW-1185">Reference proteome</keyword>
<proteinExistence type="predicted"/>
<organism evidence="1 2">
    <name type="scientific">Rhodovarius crocodyli</name>
    <dbReference type="NCBI Taxonomy" id="1979269"/>
    <lineage>
        <taxon>Bacteria</taxon>
        <taxon>Pseudomonadati</taxon>
        <taxon>Pseudomonadota</taxon>
        <taxon>Alphaproteobacteria</taxon>
        <taxon>Acetobacterales</taxon>
        <taxon>Roseomonadaceae</taxon>
        <taxon>Rhodovarius</taxon>
    </lineage>
</organism>
<evidence type="ECO:0000313" key="1">
    <source>
        <dbReference type="EMBL" id="RVT97919.1"/>
    </source>
</evidence>
<dbReference type="AlphaFoldDB" id="A0A437MJX5"/>
<dbReference type="EMBL" id="SACL01000002">
    <property type="protein sequence ID" value="RVT97919.1"/>
    <property type="molecule type" value="Genomic_DNA"/>
</dbReference>
<gene>
    <name evidence="1" type="ORF">EOD42_09015</name>
</gene>
<accession>A0A437MJX5</accession>
<evidence type="ECO:0000313" key="2">
    <source>
        <dbReference type="Proteomes" id="UP000282957"/>
    </source>
</evidence>
<comment type="caution">
    <text evidence="1">The sequence shown here is derived from an EMBL/GenBank/DDBJ whole genome shotgun (WGS) entry which is preliminary data.</text>
</comment>
<name>A0A437MJX5_9PROT</name>
<reference evidence="1 2" key="1">
    <citation type="submission" date="2019-01" db="EMBL/GenBank/DDBJ databases">
        <authorList>
            <person name="Chen W.-M."/>
        </authorList>
    </citation>
    <scope>NUCLEOTIDE SEQUENCE [LARGE SCALE GENOMIC DNA]</scope>
    <source>
        <strain evidence="1 2">CCP-6</strain>
    </source>
</reference>
<protein>
    <submittedName>
        <fullName evidence="1">Uncharacterized protein</fullName>
    </submittedName>
</protein>
<dbReference type="RefSeq" id="WP_127787148.1">
    <property type="nucleotide sequence ID" value="NZ_SACL01000002.1"/>
</dbReference>
<sequence>MRIGVTRDSRPFAPVPDAGKAGALKAATVIAQRAMKGEPASRIAQATRALIGAWEVEDHLSKGDLRRRLEVWQRELDDALLAAEEYVFNAEGVEAKRQAECQALAVRAMSEAVSAQLEKMRHLI</sequence>
<dbReference type="Proteomes" id="UP000282957">
    <property type="component" value="Unassembled WGS sequence"/>
</dbReference>